<gene>
    <name evidence="1" type="ORF">PCASD_00160</name>
</gene>
<protein>
    <submittedName>
        <fullName evidence="1">Uncharacterized protein</fullName>
    </submittedName>
</protein>
<accession>A0A2N5VQB9</accession>
<dbReference type="Proteomes" id="UP000235392">
    <property type="component" value="Unassembled WGS sequence"/>
</dbReference>
<organism evidence="1 2">
    <name type="scientific">Puccinia coronata f. sp. avenae</name>
    <dbReference type="NCBI Taxonomy" id="200324"/>
    <lineage>
        <taxon>Eukaryota</taxon>
        <taxon>Fungi</taxon>
        <taxon>Dikarya</taxon>
        <taxon>Basidiomycota</taxon>
        <taxon>Pucciniomycotina</taxon>
        <taxon>Pucciniomycetes</taxon>
        <taxon>Pucciniales</taxon>
        <taxon>Pucciniaceae</taxon>
        <taxon>Puccinia</taxon>
    </lineage>
</organism>
<reference evidence="1 2" key="1">
    <citation type="submission" date="2017-11" db="EMBL/GenBank/DDBJ databases">
        <title>De novo assembly and phasing of dikaryotic genomes from two isolates of Puccinia coronata f. sp. avenae, the causal agent of oat crown rust.</title>
        <authorList>
            <person name="Miller M.E."/>
            <person name="Zhang Y."/>
            <person name="Omidvar V."/>
            <person name="Sperschneider J."/>
            <person name="Schwessinger B."/>
            <person name="Raley C."/>
            <person name="Palmer J.M."/>
            <person name="Garnica D."/>
            <person name="Upadhyaya N."/>
            <person name="Rathjen J."/>
            <person name="Taylor J.M."/>
            <person name="Park R.F."/>
            <person name="Dodds P.N."/>
            <person name="Hirsch C.D."/>
            <person name="Kianian S.F."/>
            <person name="Figueroa M."/>
        </authorList>
    </citation>
    <scope>NUCLEOTIDE SEQUENCE [LARGE SCALE GENOMIC DNA]</scope>
    <source>
        <strain evidence="1">12SD80</strain>
    </source>
</reference>
<dbReference type="AlphaFoldDB" id="A0A2N5VQB9"/>
<dbReference type="EMBL" id="PGCI01000001">
    <property type="protein sequence ID" value="PLW52203.1"/>
    <property type="molecule type" value="Genomic_DNA"/>
</dbReference>
<evidence type="ECO:0000313" key="1">
    <source>
        <dbReference type="EMBL" id="PLW52203.1"/>
    </source>
</evidence>
<evidence type="ECO:0000313" key="2">
    <source>
        <dbReference type="Proteomes" id="UP000235392"/>
    </source>
</evidence>
<proteinExistence type="predicted"/>
<sequence>MAASEFISDATIRFKLGRRATDLNRMAASDVNSDATIRASIAGSVCRPPDRIHSSGWQVEPFTTARPACSPLLNIQLSHLNTKRKLGLKSTLPAVRTEFSIIHDV</sequence>
<name>A0A2N5VQB9_9BASI</name>
<comment type="caution">
    <text evidence="1">The sequence shown here is derived from an EMBL/GenBank/DDBJ whole genome shotgun (WGS) entry which is preliminary data.</text>
</comment>